<dbReference type="AlphaFoldDB" id="A0A6J5TKD2"/>
<protein>
    <submittedName>
        <fullName evidence="2">Uncharacterized protein</fullName>
    </submittedName>
</protein>
<organism evidence="2 3">
    <name type="scientific">Prunus armeniaca</name>
    <name type="common">Apricot</name>
    <name type="synonym">Armeniaca vulgaris</name>
    <dbReference type="NCBI Taxonomy" id="36596"/>
    <lineage>
        <taxon>Eukaryota</taxon>
        <taxon>Viridiplantae</taxon>
        <taxon>Streptophyta</taxon>
        <taxon>Embryophyta</taxon>
        <taxon>Tracheophyta</taxon>
        <taxon>Spermatophyta</taxon>
        <taxon>Magnoliopsida</taxon>
        <taxon>eudicotyledons</taxon>
        <taxon>Gunneridae</taxon>
        <taxon>Pentapetalae</taxon>
        <taxon>rosids</taxon>
        <taxon>fabids</taxon>
        <taxon>Rosales</taxon>
        <taxon>Rosaceae</taxon>
        <taxon>Amygdaloideae</taxon>
        <taxon>Amygdaleae</taxon>
        <taxon>Prunus</taxon>
    </lineage>
</organism>
<sequence length="258" mass="27826">MIKTPSPCTYFSSSSFSFVKSARLQGLTKPRPSLAKGKKTRPSPNLIYTPKSQGKPSPESARLAQGLGPNRVQLSSELRVPSLTEGLAPNLHSQVKKTKRQLIRTPTPTLQQPTDPCLLAQPSLGKFHSSKSLTEGLMKTHRPRLLLARSLAKHKEGLNESLTTETQPTWLQGLAQALEARLCPSKNSPGNLSNGNCRGDLCQELETTPSNTCEPSPNSPSNSQAKGNLPNGRLCAQVFRSSQTHKTITSTQAKVAAA</sequence>
<dbReference type="EMBL" id="CAEKDK010000001">
    <property type="protein sequence ID" value="CAB4264204.1"/>
    <property type="molecule type" value="Genomic_DNA"/>
</dbReference>
<feature type="region of interest" description="Disordered" evidence="1">
    <location>
        <begin position="24"/>
        <end position="64"/>
    </location>
</feature>
<gene>
    <name evidence="2" type="ORF">CURHAP_LOCUS5865</name>
</gene>
<evidence type="ECO:0000313" key="2">
    <source>
        <dbReference type="EMBL" id="CAB4264204.1"/>
    </source>
</evidence>
<evidence type="ECO:0000256" key="1">
    <source>
        <dbReference type="SAM" id="MobiDB-lite"/>
    </source>
</evidence>
<accession>A0A6J5TKD2</accession>
<dbReference type="Proteomes" id="UP000507222">
    <property type="component" value="Unassembled WGS sequence"/>
</dbReference>
<evidence type="ECO:0000313" key="3">
    <source>
        <dbReference type="Proteomes" id="UP000507222"/>
    </source>
</evidence>
<name>A0A6J5TKD2_PRUAR</name>
<reference evidence="2 3" key="1">
    <citation type="submission" date="2020-05" db="EMBL/GenBank/DDBJ databases">
        <authorList>
            <person name="Campoy J."/>
            <person name="Schneeberger K."/>
            <person name="Spophaly S."/>
        </authorList>
    </citation>
    <scope>NUCLEOTIDE SEQUENCE [LARGE SCALE GENOMIC DNA]</scope>
    <source>
        <strain evidence="2">PruArmRojPasFocal</strain>
    </source>
</reference>
<proteinExistence type="predicted"/>
<feature type="compositionally biased region" description="Polar residues" evidence="1">
    <location>
        <begin position="208"/>
        <end position="226"/>
    </location>
</feature>
<feature type="region of interest" description="Disordered" evidence="1">
    <location>
        <begin position="208"/>
        <end position="233"/>
    </location>
</feature>